<name>A0A7J7TVN0_PIPKU</name>
<keyword evidence="2 6" id="KW-0732">Signal</keyword>
<comment type="caution">
    <text evidence="7">The sequence shown here is derived from an EMBL/GenBank/DDBJ whole genome shotgun (WGS) entry which is preliminary data.</text>
</comment>
<keyword evidence="5" id="KW-0812">Transmembrane</keyword>
<dbReference type="SUPFAM" id="SSF48726">
    <property type="entry name" value="Immunoglobulin"/>
    <property type="match status" value="1"/>
</dbReference>
<dbReference type="Proteomes" id="UP000558488">
    <property type="component" value="Unassembled WGS sequence"/>
</dbReference>
<keyword evidence="8" id="KW-1185">Reference proteome</keyword>
<dbReference type="OrthoDB" id="9427418at2759"/>
<keyword evidence="3 5" id="KW-0472">Membrane</keyword>
<reference evidence="7 8" key="1">
    <citation type="journal article" date="2020" name="Nature">
        <title>Six reference-quality genomes reveal evolution of bat adaptations.</title>
        <authorList>
            <person name="Jebb D."/>
            <person name="Huang Z."/>
            <person name="Pippel M."/>
            <person name="Hughes G.M."/>
            <person name="Lavrichenko K."/>
            <person name="Devanna P."/>
            <person name="Winkler S."/>
            <person name="Jermiin L.S."/>
            <person name="Skirmuntt E.C."/>
            <person name="Katzourakis A."/>
            <person name="Burkitt-Gray L."/>
            <person name="Ray D.A."/>
            <person name="Sullivan K.A.M."/>
            <person name="Roscito J.G."/>
            <person name="Kirilenko B.M."/>
            <person name="Davalos L.M."/>
            <person name="Corthals A.P."/>
            <person name="Power M.L."/>
            <person name="Jones G."/>
            <person name="Ransome R.D."/>
            <person name="Dechmann D.K.N."/>
            <person name="Locatelli A.G."/>
            <person name="Puechmaille S.J."/>
            <person name="Fedrigo O."/>
            <person name="Jarvis E.D."/>
            <person name="Hiller M."/>
            <person name="Vernes S.C."/>
            <person name="Myers E.W."/>
            <person name="Teeling E.C."/>
        </authorList>
    </citation>
    <scope>NUCLEOTIDE SEQUENCE [LARGE SCALE GENOMIC DNA]</scope>
    <source>
        <strain evidence="7">MPipKuh1</strain>
        <tissue evidence="7">Flight muscle</tissue>
    </source>
</reference>
<organism evidence="7 8">
    <name type="scientific">Pipistrellus kuhlii</name>
    <name type="common">Kuhl's pipistrelle</name>
    <dbReference type="NCBI Taxonomy" id="59472"/>
    <lineage>
        <taxon>Eukaryota</taxon>
        <taxon>Metazoa</taxon>
        <taxon>Chordata</taxon>
        <taxon>Craniata</taxon>
        <taxon>Vertebrata</taxon>
        <taxon>Euteleostomi</taxon>
        <taxon>Mammalia</taxon>
        <taxon>Eutheria</taxon>
        <taxon>Laurasiatheria</taxon>
        <taxon>Chiroptera</taxon>
        <taxon>Yangochiroptera</taxon>
        <taxon>Vespertilionidae</taxon>
        <taxon>Pipistrellus</taxon>
    </lineage>
</organism>
<keyword evidence="4" id="KW-0325">Glycoprotein</keyword>
<evidence type="ECO:0000256" key="5">
    <source>
        <dbReference type="SAM" id="Phobius"/>
    </source>
</evidence>
<protein>
    <submittedName>
        <fullName evidence="7">CD58 molecule</fullName>
    </submittedName>
</protein>
<dbReference type="EMBL" id="JACAGB010000024">
    <property type="protein sequence ID" value="KAF6304636.1"/>
    <property type="molecule type" value="Genomic_DNA"/>
</dbReference>
<accession>A0A7J7TVN0</accession>
<feature type="chain" id="PRO_5029620685" evidence="6">
    <location>
        <begin position="25"/>
        <end position="251"/>
    </location>
</feature>
<dbReference type="GO" id="GO:0005102">
    <property type="term" value="F:signaling receptor binding"/>
    <property type="evidence" value="ECO:0007669"/>
    <property type="project" value="TreeGrafter"/>
</dbReference>
<feature type="transmembrane region" description="Helical" evidence="5">
    <location>
        <begin position="222"/>
        <end position="242"/>
    </location>
</feature>
<dbReference type="InterPro" id="IPR013783">
    <property type="entry name" value="Ig-like_fold"/>
</dbReference>
<evidence type="ECO:0000256" key="3">
    <source>
        <dbReference type="ARBA" id="ARBA00023136"/>
    </source>
</evidence>
<evidence type="ECO:0000256" key="1">
    <source>
        <dbReference type="ARBA" id="ARBA00004370"/>
    </source>
</evidence>
<comment type="subcellular location">
    <subcellularLocation>
        <location evidence="1">Membrane</location>
    </subcellularLocation>
</comment>
<evidence type="ECO:0000313" key="8">
    <source>
        <dbReference type="Proteomes" id="UP000558488"/>
    </source>
</evidence>
<evidence type="ECO:0000256" key="6">
    <source>
        <dbReference type="SAM" id="SignalP"/>
    </source>
</evidence>
<evidence type="ECO:0000256" key="2">
    <source>
        <dbReference type="ARBA" id="ARBA00022729"/>
    </source>
</evidence>
<dbReference type="GO" id="GO:0016020">
    <property type="term" value="C:membrane"/>
    <property type="evidence" value="ECO:0007669"/>
    <property type="project" value="UniProtKB-SubCell"/>
</dbReference>
<evidence type="ECO:0000313" key="7">
    <source>
        <dbReference type="EMBL" id="KAF6304636.1"/>
    </source>
</evidence>
<proteinExistence type="predicted"/>
<dbReference type="PANTHER" id="PTHR12080:SF55">
    <property type="entry name" value="LYMPHOCYTE FUNCTION-ASSOCIATED ANTIGEN 3"/>
    <property type="match status" value="1"/>
</dbReference>
<dbReference type="Gene3D" id="2.60.40.10">
    <property type="entry name" value="Immunoglobulins"/>
    <property type="match status" value="1"/>
</dbReference>
<gene>
    <name evidence="7" type="ORF">mPipKuh1_002430</name>
</gene>
<keyword evidence="5" id="KW-1133">Transmembrane helix</keyword>
<dbReference type="InterPro" id="IPR036179">
    <property type="entry name" value="Ig-like_dom_sf"/>
</dbReference>
<dbReference type="GO" id="GO:0009986">
    <property type="term" value="C:cell surface"/>
    <property type="evidence" value="ECO:0007669"/>
    <property type="project" value="TreeGrafter"/>
</dbReference>
<evidence type="ECO:0000256" key="4">
    <source>
        <dbReference type="ARBA" id="ARBA00023180"/>
    </source>
</evidence>
<dbReference type="AlphaFoldDB" id="A0A7J7TVN0"/>
<feature type="signal peptide" evidence="6">
    <location>
        <begin position="1"/>
        <end position="24"/>
    </location>
</feature>
<sequence>MAAGSAAGALLLSIWVLQLDLSSCQSLPRFGYVGGNVTLSPASTVSFTEITWKKGINKIIDWSGNKEPTHYPVPNDRVHLDIKSGDLVLFNLTSSDEDEYEIESVDLTHGQKFNLTVLDPLPSPTLGCYWVNESISVHCEVPQSYRRHRDLLRCTWNCSSQQCENSSQLMALVANSPPELRFTKDDDLSQEVHCFVKDPVSSRTSSKVLSTCVPADNPRHRYLLIAITFVGIFFLIGFLCYARRAEKTTAR</sequence>
<dbReference type="PANTHER" id="PTHR12080">
    <property type="entry name" value="SIGNALING LYMPHOCYTIC ACTIVATION MOLECULE"/>
    <property type="match status" value="1"/>
</dbReference>
<dbReference type="InterPro" id="IPR015631">
    <property type="entry name" value="CD2/SLAM_rcpt"/>
</dbReference>